<dbReference type="InterPro" id="IPR046053">
    <property type="entry name" value="DUF6011"/>
</dbReference>
<dbReference type="EMBL" id="CP022753">
    <property type="protein sequence ID" value="ASU83558.1"/>
    <property type="molecule type" value="Genomic_DNA"/>
</dbReference>
<dbReference type="AlphaFoldDB" id="A0A223S628"/>
<evidence type="ECO:0000256" key="1">
    <source>
        <dbReference type="SAM" id="MobiDB-lite"/>
    </source>
</evidence>
<evidence type="ECO:0000313" key="3">
    <source>
        <dbReference type="Proteomes" id="UP000215005"/>
    </source>
</evidence>
<dbReference type="KEGG" id="ngv:CDO52_12850"/>
<feature type="region of interest" description="Disordered" evidence="1">
    <location>
        <begin position="158"/>
        <end position="188"/>
    </location>
</feature>
<dbReference type="Pfam" id="PF19474">
    <property type="entry name" value="DUF6011"/>
    <property type="match status" value="1"/>
</dbReference>
<organism evidence="2 3">
    <name type="scientific">Nocardiopsis gilva YIM 90087</name>
    <dbReference type="NCBI Taxonomy" id="1235441"/>
    <lineage>
        <taxon>Bacteria</taxon>
        <taxon>Bacillati</taxon>
        <taxon>Actinomycetota</taxon>
        <taxon>Actinomycetes</taxon>
        <taxon>Streptosporangiales</taxon>
        <taxon>Nocardiopsidaceae</taxon>
        <taxon>Nocardiopsis</taxon>
    </lineage>
</organism>
<dbReference type="OrthoDB" id="4236408at2"/>
<feature type="compositionally biased region" description="Basic and acidic residues" evidence="1">
    <location>
        <begin position="18"/>
        <end position="27"/>
    </location>
</feature>
<evidence type="ECO:0000313" key="2">
    <source>
        <dbReference type="EMBL" id="ASU83558.1"/>
    </source>
</evidence>
<name>A0A223S628_9ACTN</name>
<feature type="region of interest" description="Disordered" evidence="1">
    <location>
        <begin position="1"/>
        <end position="31"/>
    </location>
</feature>
<sequence length="188" mass="20640">MRPGAWTPACGWPPTESSSDRLPDPHDPGQITYWRRDDRGRLNPWPAKARYGPALYRSQVPAGLTGPDRRAWAQDWHRTHRHPWDAAIRSAIDADPDACRARFAAFTTRCCSCGRALSDPESKTVGVGPECRAGVPADMLGRLAVLVGRAHATALSASDVPQPAPTQGHPEHPVKPAFFRTVSKERHT</sequence>
<protein>
    <submittedName>
        <fullName evidence="2">Uncharacterized protein</fullName>
    </submittedName>
</protein>
<proteinExistence type="predicted"/>
<dbReference type="Proteomes" id="UP000215005">
    <property type="component" value="Chromosome"/>
</dbReference>
<gene>
    <name evidence="2" type="ORF">CDO52_12850</name>
</gene>
<keyword evidence="3" id="KW-1185">Reference proteome</keyword>
<reference evidence="2 3" key="1">
    <citation type="submission" date="2017-08" db="EMBL/GenBank/DDBJ databases">
        <title>The complete genome sequence of Nocardiopsis gilva YIM 90087.</title>
        <authorList>
            <person name="Yin M."/>
            <person name="Tang S."/>
        </authorList>
    </citation>
    <scope>NUCLEOTIDE SEQUENCE [LARGE SCALE GENOMIC DNA]</scope>
    <source>
        <strain evidence="2 3">YIM 90087</strain>
    </source>
</reference>
<dbReference type="RefSeq" id="WP_017616838.1">
    <property type="nucleotide sequence ID" value="NZ_ANBG01000025.1"/>
</dbReference>
<accession>A0A223S628</accession>